<dbReference type="PROSITE" id="PS00061">
    <property type="entry name" value="ADH_SHORT"/>
    <property type="match status" value="1"/>
</dbReference>
<dbReference type="Gene3D" id="3.40.50.720">
    <property type="entry name" value="NAD(P)-binding Rossmann-like Domain"/>
    <property type="match status" value="1"/>
</dbReference>
<dbReference type="OrthoDB" id="9804104at2"/>
<evidence type="ECO:0000313" key="4">
    <source>
        <dbReference type="EMBL" id="PWJ36164.1"/>
    </source>
</evidence>
<keyword evidence="2" id="KW-0560">Oxidoreductase</keyword>
<dbReference type="Proteomes" id="UP000245535">
    <property type="component" value="Unassembled WGS sequence"/>
</dbReference>
<evidence type="ECO:0000256" key="1">
    <source>
        <dbReference type="ARBA" id="ARBA00006484"/>
    </source>
</evidence>
<comment type="similarity">
    <text evidence="1 3">Belongs to the short-chain dehydrogenases/reductases (SDR) family.</text>
</comment>
<evidence type="ECO:0000256" key="2">
    <source>
        <dbReference type="ARBA" id="ARBA00023002"/>
    </source>
</evidence>
<dbReference type="InterPro" id="IPR020904">
    <property type="entry name" value="Sc_DH/Rdtase_CS"/>
</dbReference>
<evidence type="ECO:0000256" key="3">
    <source>
        <dbReference type="RuleBase" id="RU000363"/>
    </source>
</evidence>
<dbReference type="RefSeq" id="WP_109622635.1">
    <property type="nucleotide sequence ID" value="NZ_QGDO01000009.1"/>
</dbReference>
<organism evidence="4 5">
    <name type="scientific">Sediminitomix flava</name>
    <dbReference type="NCBI Taxonomy" id="379075"/>
    <lineage>
        <taxon>Bacteria</taxon>
        <taxon>Pseudomonadati</taxon>
        <taxon>Bacteroidota</taxon>
        <taxon>Cytophagia</taxon>
        <taxon>Cytophagales</taxon>
        <taxon>Flammeovirgaceae</taxon>
        <taxon>Sediminitomix</taxon>
    </lineage>
</organism>
<proteinExistence type="inferred from homology"/>
<dbReference type="EMBL" id="QGDO01000009">
    <property type="protein sequence ID" value="PWJ36164.1"/>
    <property type="molecule type" value="Genomic_DNA"/>
</dbReference>
<dbReference type="PANTHER" id="PTHR43669:SF3">
    <property type="entry name" value="ALCOHOL DEHYDROGENASE, PUTATIVE (AFU_ORTHOLOGUE AFUA_3G03445)-RELATED"/>
    <property type="match status" value="1"/>
</dbReference>
<dbReference type="CDD" id="cd05233">
    <property type="entry name" value="SDR_c"/>
    <property type="match status" value="1"/>
</dbReference>
<dbReference type="PRINTS" id="PR00080">
    <property type="entry name" value="SDRFAMILY"/>
</dbReference>
<gene>
    <name evidence="4" type="ORF">BC781_109183</name>
</gene>
<sequence>MNSIENKRILLTGATSGIGRSLAKQLLEKGAKLAICGRSSEKMESLLQEVEAYSSQVYSETFSVTDEDANLQFIEAADNFLGGIDILINCAGLNSARGTLNEIKTEELDFMMSVNFRAPFIFMKEVFNRMQSKEIKGTIVNILSTVCLFSNENIGAYTASKVALDGLTKVFRKEARRKGVNVLSVYPGGVDTAFRTADRPDYMSADSVAQAIITTFQYPKDVMPHELVLRPEVEENF</sequence>
<reference evidence="4 5" key="1">
    <citation type="submission" date="2018-03" db="EMBL/GenBank/DDBJ databases">
        <title>Genomic Encyclopedia of Archaeal and Bacterial Type Strains, Phase II (KMG-II): from individual species to whole genera.</title>
        <authorList>
            <person name="Goeker M."/>
        </authorList>
    </citation>
    <scope>NUCLEOTIDE SEQUENCE [LARGE SCALE GENOMIC DNA]</scope>
    <source>
        <strain evidence="4 5">DSM 28229</strain>
    </source>
</reference>
<protein>
    <submittedName>
        <fullName evidence="4">NAD(P)-dependent dehydrogenase (Short-subunit alcohol dehydrogenase family)</fullName>
    </submittedName>
</protein>
<dbReference type="InterPro" id="IPR036291">
    <property type="entry name" value="NAD(P)-bd_dom_sf"/>
</dbReference>
<comment type="caution">
    <text evidence="4">The sequence shown here is derived from an EMBL/GenBank/DDBJ whole genome shotgun (WGS) entry which is preliminary data.</text>
</comment>
<dbReference type="PRINTS" id="PR00081">
    <property type="entry name" value="GDHRDH"/>
</dbReference>
<evidence type="ECO:0000313" key="5">
    <source>
        <dbReference type="Proteomes" id="UP000245535"/>
    </source>
</evidence>
<dbReference type="InterPro" id="IPR002347">
    <property type="entry name" value="SDR_fam"/>
</dbReference>
<dbReference type="GO" id="GO:0016491">
    <property type="term" value="F:oxidoreductase activity"/>
    <property type="evidence" value="ECO:0007669"/>
    <property type="project" value="UniProtKB-KW"/>
</dbReference>
<accession>A0A315Z172</accession>
<dbReference type="SUPFAM" id="SSF51735">
    <property type="entry name" value="NAD(P)-binding Rossmann-fold domains"/>
    <property type="match status" value="1"/>
</dbReference>
<name>A0A315Z172_SEDFL</name>
<keyword evidence="5" id="KW-1185">Reference proteome</keyword>
<dbReference type="AlphaFoldDB" id="A0A315Z172"/>
<dbReference type="PANTHER" id="PTHR43669">
    <property type="entry name" value="5-KETO-D-GLUCONATE 5-REDUCTASE"/>
    <property type="match status" value="1"/>
</dbReference>
<dbReference type="Pfam" id="PF00106">
    <property type="entry name" value="adh_short"/>
    <property type="match status" value="1"/>
</dbReference>